<evidence type="ECO:0000256" key="1">
    <source>
        <dbReference type="ARBA" id="ARBA00023125"/>
    </source>
</evidence>
<protein>
    <submittedName>
        <fullName evidence="3">Helix-turn-helix transcriptional regulator</fullName>
    </submittedName>
</protein>
<dbReference type="PANTHER" id="PTHR46558">
    <property type="entry name" value="TRACRIPTIONAL REGULATORY PROTEIN-RELATED-RELATED"/>
    <property type="match status" value="1"/>
</dbReference>
<dbReference type="PROSITE" id="PS50943">
    <property type="entry name" value="HTH_CROC1"/>
    <property type="match status" value="1"/>
</dbReference>
<dbReference type="Pfam" id="PF01381">
    <property type="entry name" value="HTH_3"/>
    <property type="match status" value="1"/>
</dbReference>
<dbReference type="EMBL" id="DAEQIJ010000013">
    <property type="protein sequence ID" value="HBH2620825.1"/>
    <property type="molecule type" value="Genomic_DNA"/>
</dbReference>
<evidence type="ECO:0000313" key="3">
    <source>
        <dbReference type="EMBL" id="HBH2620825.1"/>
    </source>
</evidence>
<dbReference type="Gene3D" id="1.10.260.40">
    <property type="entry name" value="lambda repressor-like DNA-binding domains"/>
    <property type="match status" value="1"/>
</dbReference>
<name>A0A9P3YRS3_CLODI</name>
<comment type="caution">
    <text evidence="3">The sequence shown here is derived from an EMBL/GenBank/DDBJ whole genome shotgun (WGS) entry which is preliminary data.</text>
</comment>
<evidence type="ECO:0000313" key="4">
    <source>
        <dbReference type="Proteomes" id="UP000879542"/>
    </source>
</evidence>
<dbReference type="GO" id="GO:0003677">
    <property type="term" value="F:DNA binding"/>
    <property type="evidence" value="ECO:0007669"/>
    <property type="project" value="UniProtKB-KW"/>
</dbReference>
<gene>
    <name evidence="3" type="ORF">KRQ00_002606</name>
</gene>
<proteinExistence type="predicted"/>
<keyword evidence="1" id="KW-0238">DNA-binding</keyword>
<dbReference type="SUPFAM" id="SSF47413">
    <property type="entry name" value="lambda repressor-like DNA-binding domains"/>
    <property type="match status" value="1"/>
</dbReference>
<accession>A0A9P3YRS3</accession>
<dbReference type="InterPro" id="IPR001387">
    <property type="entry name" value="Cro/C1-type_HTH"/>
</dbReference>
<dbReference type="PANTHER" id="PTHR46558:SF11">
    <property type="entry name" value="HTH-TYPE TRANSCRIPTIONAL REGULATOR XRE"/>
    <property type="match status" value="1"/>
</dbReference>
<dbReference type="CDD" id="cd00093">
    <property type="entry name" value="HTH_XRE"/>
    <property type="match status" value="1"/>
</dbReference>
<organism evidence="3 4">
    <name type="scientific">Clostridioides difficile</name>
    <name type="common">Peptoclostridium difficile</name>
    <dbReference type="NCBI Taxonomy" id="1496"/>
    <lineage>
        <taxon>Bacteria</taxon>
        <taxon>Bacillati</taxon>
        <taxon>Bacillota</taxon>
        <taxon>Clostridia</taxon>
        <taxon>Peptostreptococcales</taxon>
        <taxon>Peptostreptococcaceae</taxon>
        <taxon>Clostridioides</taxon>
    </lineage>
</organism>
<reference evidence="3" key="1">
    <citation type="journal article" date="2018" name="Genome Biol.">
        <title>SKESA: strategic k-mer extension for scrupulous assemblies.</title>
        <authorList>
            <person name="Souvorov A."/>
            <person name="Agarwala R."/>
            <person name="Lipman D.J."/>
        </authorList>
    </citation>
    <scope>NUCLEOTIDE SEQUENCE</scope>
    <source>
        <strain evidence="3">Clostridioides</strain>
    </source>
</reference>
<dbReference type="Proteomes" id="UP000879542">
    <property type="component" value="Unassembled WGS sequence"/>
</dbReference>
<evidence type="ECO:0000259" key="2">
    <source>
        <dbReference type="PROSITE" id="PS50943"/>
    </source>
</evidence>
<sequence>MFAKRLKELRIDAGLKQSELAQKLDISPSTIGMYEQGRRSADQETLLKISDLFDVSTDYLLGKTNVRNNLFINKNGRDYDAENFETEKELIENMYLDENMRKVFNVFSELSEDAREKALKVAELFLLDEKNKK</sequence>
<dbReference type="SMART" id="SM00530">
    <property type="entry name" value="HTH_XRE"/>
    <property type="match status" value="1"/>
</dbReference>
<dbReference type="RefSeq" id="WP_038809795.1">
    <property type="nucleotide sequence ID" value="NZ_BINB01000235.1"/>
</dbReference>
<reference evidence="3" key="2">
    <citation type="submission" date="2021-06" db="EMBL/GenBank/DDBJ databases">
        <authorList>
            <consortium name="NCBI Pathogen Detection Project"/>
        </authorList>
    </citation>
    <scope>NUCLEOTIDE SEQUENCE</scope>
    <source>
        <strain evidence="3">Clostridioides</strain>
    </source>
</reference>
<dbReference type="InterPro" id="IPR010982">
    <property type="entry name" value="Lambda_DNA-bd_dom_sf"/>
</dbReference>
<dbReference type="AlphaFoldDB" id="A0A9P3YRS3"/>
<feature type="domain" description="HTH cro/C1-type" evidence="2">
    <location>
        <begin position="6"/>
        <end position="60"/>
    </location>
</feature>